<dbReference type="NCBIfam" id="NF041083">
    <property type="entry name" value="thermosome_beta"/>
    <property type="match status" value="1"/>
</dbReference>
<dbReference type="Proteomes" id="UP000451471">
    <property type="component" value="Unassembled WGS sequence"/>
</dbReference>
<gene>
    <name evidence="6" type="ORF">GQS65_00660</name>
</gene>
<dbReference type="Gene3D" id="1.10.560.10">
    <property type="entry name" value="GroEL-like equatorial domain"/>
    <property type="match status" value="1"/>
</dbReference>
<dbReference type="Gene3D" id="3.30.260.10">
    <property type="entry name" value="TCP-1-like chaperonin intermediate domain"/>
    <property type="match status" value="1"/>
</dbReference>
<dbReference type="NCBIfam" id="NF041082">
    <property type="entry name" value="thermosome_alpha"/>
    <property type="match status" value="1"/>
</dbReference>
<dbReference type="InterPro" id="IPR002194">
    <property type="entry name" value="Chaperonin_TCP-1_CS"/>
</dbReference>
<comment type="similarity">
    <text evidence="1 5">Belongs to the TCP-1 chaperonin family.</text>
</comment>
<keyword evidence="3 5" id="KW-0067">ATP-binding</keyword>
<dbReference type="PROSITE" id="PS00995">
    <property type="entry name" value="TCP1_3"/>
    <property type="match status" value="1"/>
</dbReference>
<dbReference type="InterPro" id="IPR017998">
    <property type="entry name" value="Chaperone_TCP-1"/>
</dbReference>
<comment type="caution">
    <text evidence="6">The sequence shown here is derived from an EMBL/GenBank/DDBJ whole genome shotgun (WGS) entry which is preliminary data.</text>
</comment>
<dbReference type="SUPFAM" id="SSF54849">
    <property type="entry name" value="GroEL-intermediate domain like"/>
    <property type="match status" value="1"/>
</dbReference>
<reference evidence="6 7" key="1">
    <citation type="submission" date="2019-12" db="EMBL/GenBank/DDBJ databases">
        <title>Halocatena pleomorpha gen. nov. sp. nov., an extremely halophilic archaeon of family Halobacteriaceae isolated from saltpan soil.</title>
        <authorList>
            <person name="Pal Y."/>
            <person name="Verma A."/>
            <person name="Krishnamurthi S."/>
            <person name="Kumar P."/>
        </authorList>
    </citation>
    <scope>NUCLEOTIDE SEQUENCE [LARGE SCALE GENOMIC DNA]</scope>
    <source>
        <strain evidence="6 7">JCM 16495</strain>
    </source>
</reference>
<dbReference type="PANTHER" id="PTHR11353">
    <property type="entry name" value="CHAPERONIN"/>
    <property type="match status" value="1"/>
</dbReference>
<dbReference type="FunFam" id="1.10.560.10:FF:000017">
    <property type="entry name" value="T-complex protein 1 subunit eta"/>
    <property type="match status" value="1"/>
</dbReference>
<dbReference type="GO" id="GO:0032991">
    <property type="term" value="C:protein-containing complex"/>
    <property type="evidence" value="ECO:0007669"/>
    <property type="project" value="UniProtKB-ARBA"/>
</dbReference>
<dbReference type="EMBL" id="WSZK01000001">
    <property type="protein sequence ID" value="MWG33012.1"/>
    <property type="molecule type" value="Genomic_DNA"/>
</dbReference>
<sequence>MAYVGSQPIYILSEGSRRTSGRDAQSMNVVAGRAVAEAVRTTLGPKGMDKMLVDSMGNVVITNDGVTILDEMDVDHPAAQMIVEVAQTQDEETGDGTTTAVILAGELLARAEDLLENDVHPTVVANGYRFAAAEARAILESIATDVEGEESLREIAITAMTGKGAEASRDLLADLVVEAVRAVESEEGIDLDDVVVEPIVGGAVADAHLVRGVVMDKERTHENMPRRVTDAKVLLFDAPIEVRETEIDSQLDITSPDQLEQFLAREEGEVRRMVDAIVDSGATVVVCQKAIDDLAVHYLSKAGVLAVKRAKKSDVRALARATGATVTSDFDDLESALGDAGLVEQRELGDETRLFVEECPDAKAVTIVLRGGTEHVVSEVERAVEDALGVVRVTALDGRVVAGGGAPEIELARRLRDYADSVAGREQLAVEAFASALEIVPRTLAENAGLDPIDSLVDLRARHETGDVTAGLDVYTGATADMMAQHVVEPVRVKLQAVESATEAVELLLRIDDVVAAGDLKKGGGAYDEMDF</sequence>
<dbReference type="InterPro" id="IPR054827">
    <property type="entry name" value="thermosome_alpha"/>
</dbReference>
<keyword evidence="4 5" id="KW-0143">Chaperone</keyword>
<dbReference type="Pfam" id="PF00118">
    <property type="entry name" value="Cpn60_TCP1"/>
    <property type="match status" value="1"/>
</dbReference>
<evidence type="ECO:0000256" key="2">
    <source>
        <dbReference type="ARBA" id="ARBA00022741"/>
    </source>
</evidence>
<dbReference type="PROSITE" id="PS00751">
    <property type="entry name" value="TCP1_2"/>
    <property type="match status" value="1"/>
</dbReference>
<name>A0A6B0GDX8_9EURY</name>
<dbReference type="InterPro" id="IPR012714">
    <property type="entry name" value="Thermosome_arc"/>
</dbReference>
<dbReference type="PROSITE" id="PS00750">
    <property type="entry name" value="TCP1_1"/>
    <property type="match status" value="1"/>
</dbReference>
<dbReference type="InterPro" id="IPR027410">
    <property type="entry name" value="TCP-1-like_intermed_sf"/>
</dbReference>
<dbReference type="Gene3D" id="3.50.7.10">
    <property type="entry name" value="GroEL"/>
    <property type="match status" value="1"/>
</dbReference>
<evidence type="ECO:0000256" key="3">
    <source>
        <dbReference type="ARBA" id="ARBA00022840"/>
    </source>
</evidence>
<proteinExistence type="inferred from homology"/>
<dbReference type="NCBIfam" id="TIGR02339">
    <property type="entry name" value="thermosome_arch"/>
    <property type="match status" value="1"/>
</dbReference>
<dbReference type="InterPro" id="IPR002423">
    <property type="entry name" value="Cpn60/GroEL/TCP-1"/>
</dbReference>
<keyword evidence="2 5" id="KW-0547">Nucleotide-binding</keyword>
<dbReference type="GO" id="GO:0005737">
    <property type="term" value="C:cytoplasm"/>
    <property type="evidence" value="ECO:0007669"/>
    <property type="project" value="UniProtKB-ARBA"/>
</dbReference>
<dbReference type="InterPro" id="IPR027413">
    <property type="entry name" value="GROEL-like_equatorial_sf"/>
</dbReference>
<dbReference type="GO" id="GO:0016887">
    <property type="term" value="F:ATP hydrolysis activity"/>
    <property type="evidence" value="ECO:0007669"/>
    <property type="project" value="InterPro"/>
</dbReference>
<evidence type="ECO:0000256" key="4">
    <source>
        <dbReference type="ARBA" id="ARBA00023186"/>
    </source>
</evidence>
<dbReference type="OrthoDB" id="9362at2157"/>
<organism evidence="6 7">
    <name type="scientific">Halomarina oriensis</name>
    <dbReference type="NCBI Taxonomy" id="671145"/>
    <lineage>
        <taxon>Archaea</taxon>
        <taxon>Methanobacteriati</taxon>
        <taxon>Methanobacteriota</taxon>
        <taxon>Stenosarchaea group</taxon>
        <taxon>Halobacteria</taxon>
        <taxon>Halobacteriales</taxon>
        <taxon>Natronomonadaceae</taxon>
        <taxon>Halomarina</taxon>
    </lineage>
</organism>
<dbReference type="SUPFAM" id="SSF52029">
    <property type="entry name" value="GroEL apical domain-like"/>
    <property type="match status" value="1"/>
</dbReference>
<dbReference type="GO" id="GO:0140662">
    <property type="term" value="F:ATP-dependent protein folding chaperone"/>
    <property type="evidence" value="ECO:0007669"/>
    <property type="project" value="InterPro"/>
</dbReference>
<evidence type="ECO:0000256" key="5">
    <source>
        <dbReference type="RuleBase" id="RU004187"/>
    </source>
</evidence>
<dbReference type="GO" id="GO:0005524">
    <property type="term" value="F:ATP binding"/>
    <property type="evidence" value="ECO:0007669"/>
    <property type="project" value="UniProtKB-KW"/>
</dbReference>
<protein>
    <submittedName>
        <fullName evidence="6">Thermosome subunit</fullName>
    </submittedName>
</protein>
<accession>A0A6B0GDX8</accession>
<dbReference type="PRINTS" id="PR00304">
    <property type="entry name" value="TCOMPLEXTCP1"/>
</dbReference>
<evidence type="ECO:0000256" key="1">
    <source>
        <dbReference type="ARBA" id="ARBA00008020"/>
    </source>
</evidence>
<dbReference type="SUPFAM" id="SSF48592">
    <property type="entry name" value="GroEL equatorial domain-like"/>
    <property type="match status" value="1"/>
</dbReference>
<dbReference type="InterPro" id="IPR027409">
    <property type="entry name" value="GroEL-like_apical_dom_sf"/>
</dbReference>
<dbReference type="RefSeq" id="WP_158202737.1">
    <property type="nucleotide sequence ID" value="NZ_WSZK01000001.1"/>
</dbReference>
<evidence type="ECO:0000313" key="6">
    <source>
        <dbReference type="EMBL" id="MWG33012.1"/>
    </source>
</evidence>
<evidence type="ECO:0000313" key="7">
    <source>
        <dbReference type="Proteomes" id="UP000451471"/>
    </source>
</evidence>
<dbReference type="CDD" id="cd03343">
    <property type="entry name" value="cpn60"/>
    <property type="match status" value="1"/>
</dbReference>
<keyword evidence="7" id="KW-1185">Reference proteome</keyword>
<dbReference type="GO" id="GO:0051082">
    <property type="term" value="F:unfolded protein binding"/>
    <property type="evidence" value="ECO:0007669"/>
    <property type="project" value="InterPro"/>
</dbReference>
<dbReference type="AlphaFoldDB" id="A0A6B0GDX8"/>
<dbReference type="InterPro" id="IPR053374">
    <property type="entry name" value="TCP-1_chaperonin"/>
</dbReference>